<protein>
    <submittedName>
        <fullName evidence="1">Coenzyme PQQ synthesis protein D (PqqD)</fullName>
    </submittedName>
</protein>
<evidence type="ECO:0000313" key="2">
    <source>
        <dbReference type="Proteomes" id="UP000236723"/>
    </source>
</evidence>
<dbReference type="Proteomes" id="UP000236723">
    <property type="component" value="Unassembled WGS sequence"/>
</dbReference>
<proteinExistence type="predicted"/>
<dbReference type="Gene3D" id="1.10.10.1150">
    <property type="entry name" value="Coenzyme PQQ synthesis protein D (PqqD)"/>
    <property type="match status" value="1"/>
</dbReference>
<evidence type="ECO:0000313" key="1">
    <source>
        <dbReference type="EMBL" id="SEG85541.1"/>
    </source>
</evidence>
<accession>A0A1H6DKA2</accession>
<dbReference type="InterPro" id="IPR041881">
    <property type="entry name" value="PqqD_sf"/>
</dbReference>
<dbReference type="InterPro" id="IPR008792">
    <property type="entry name" value="PQQD"/>
</dbReference>
<dbReference type="AlphaFoldDB" id="A0A1H6DKA2"/>
<gene>
    <name evidence="1" type="ORF">SAMN04489712_11828</name>
</gene>
<organism evidence="1 2">
    <name type="scientific">Thermomonospora echinospora</name>
    <dbReference type="NCBI Taxonomy" id="1992"/>
    <lineage>
        <taxon>Bacteria</taxon>
        <taxon>Bacillati</taxon>
        <taxon>Actinomycetota</taxon>
        <taxon>Actinomycetes</taxon>
        <taxon>Streptosporangiales</taxon>
        <taxon>Thermomonosporaceae</taxon>
        <taxon>Thermomonospora</taxon>
    </lineage>
</organism>
<keyword evidence="2" id="KW-1185">Reference proteome</keyword>
<dbReference type="RefSeq" id="WP_103942514.1">
    <property type="nucleotide sequence ID" value="NZ_FNVO01000018.1"/>
</dbReference>
<dbReference type="NCBIfam" id="NF033530">
    <property type="entry name" value="lasso_PqqD_Strm"/>
    <property type="match status" value="1"/>
</dbReference>
<reference evidence="2" key="1">
    <citation type="submission" date="2016-10" db="EMBL/GenBank/DDBJ databases">
        <authorList>
            <person name="Varghese N."/>
            <person name="Submissions S."/>
        </authorList>
    </citation>
    <scope>NUCLEOTIDE SEQUENCE [LARGE SCALE GENOMIC DNA]</scope>
    <source>
        <strain evidence="2">DSM 43163</strain>
    </source>
</reference>
<name>A0A1H6DKA2_9ACTN</name>
<dbReference type="OrthoDB" id="5195143at2"/>
<dbReference type="EMBL" id="FNVO01000018">
    <property type="protein sequence ID" value="SEG85541.1"/>
    <property type="molecule type" value="Genomic_DNA"/>
</dbReference>
<dbReference type="Pfam" id="PF05402">
    <property type="entry name" value="PqqD"/>
    <property type="match status" value="1"/>
</dbReference>
<sequence length="83" mass="9042">MNLSPDVIVTETDTGTVLLDERTGRYWTLNPTGGAVLRLLVDGRTPEEAAGELARRHPAFADRIAQDVRALVGSLLEEKVMVP</sequence>